<dbReference type="Pfam" id="PF01494">
    <property type="entry name" value="FAD_binding_3"/>
    <property type="match status" value="1"/>
</dbReference>
<name>A0ABQ6V482_9MICO</name>
<dbReference type="PANTHER" id="PTHR43476">
    <property type="entry name" value="3-(3-HYDROXY-PHENYL)PROPIONATE/3-HYDROXYCINNAMIC ACID HYDROXYLASE"/>
    <property type="match status" value="1"/>
</dbReference>
<dbReference type="Proteomes" id="UP000478836">
    <property type="component" value="Unassembled WGS sequence"/>
</dbReference>
<dbReference type="EMBL" id="WAAO01000003">
    <property type="protein sequence ID" value="KAB1862671.1"/>
    <property type="molecule type" value="Genomic_DNA"/>
</dbReference>
<sequence length="406" mass="44025">MLASLHGAMHAFPMDTEIETDAVIVGGGPAGLMLGLLLVRRGLDVTVIEKHADFLRDFRGDTIHPSTQQLLAELGLLDEFLARPHADMSRVTLSWHGAELTLADFSRLPTARRVMTFMPQWDFLDLLADAAGRRPGFHLLRSTRVAGVTRENGRIVGVTGTGPDGAVDVRARVVVDASGRDSEVRAAAGLTPVGVAAAMDVLWFRLPKHPGETHPFIQAGEGMIITIDRGEFLQIAHVIPAGTWTGSTDDVQRMIQRVRRIAPGLGAAAADLTGEDVHLLRVRLERLRRWWSDGLLCIGDAAHAMSPAGGVGINLAIQDAVAAARVLGPALERGTPRIRDLRRVQRRRTWPVVVTQGVQRILQRPLLASTPVGAPLPVPLRLLRDHPALTRVTGRFVGLGARPERL</sequence>
<reference evidence="4" key="1">
    <citation type="submission" date="2019-09" db="EMBL/GenBank/DDBJ databases">
        <title>Whole genome sequencing of Microbacterium maritypicum.</title>
        <authorList>
            <person name="Lenchi N."/>
        </authorList>
    </citation>
    <scope>NUCLEOTIDE SEQUENCE [LARGE SCALE GENOMIC DNA]</scope>
    <source>
        <strain evidence="4">G1</strain>
    </source>
</reference>
<dbReference type="InterPro" id="IPR002938">
    <property type="entry name" value="FAD-bd"/>
</dbReference>
<dbReference type="InterPro" id="IPR036188">
    <property type="entry name" value="FAD/NAD-bd_sf"/>
</dbReference>
<keyword evidence="4" id="KW-1185">Reference proteome</keyword>
<dbReference type="Gene3D" id="3.50.50.60">
    <property type="entry name" value="FAD/NAD(P)-binding domain"/>
    <property type="match status" value="2"/>
</dbReference>
<protein>
    <submittedName>
        <fullName evidence="3">FAD-dependent oxidoreductase</fullName>
    </submittedName>
</protein>
<dbReference type="SUPFAM" id="SSF51905">
    <property type="entry name" value="FAD/NAD(P)-binding domain"/>
    <property type="match status" value="1"/>
</dbReference>
<feature type="domain" description="FAD-binding" evidence="2">
    <location>
        <begin position="19"/>
        <end position="335"/>
    </location>
</feature>
<keyword evidence="1" id="KW-0560">Oxidoreductase</keyword>
<evidence type="ECO:0000313" key="4">
    <source>
        <dbReference type="Proteomes" id="UP000478836"/>
    </source>
</evidence>
<accession>A0ABQ6V482</accession>
<dbReference type="PRINTS" id="PR00420">
    <property type="entry name" value="RNGMNOXGNASE"/>
</dbReference>
<evidence type="ECO:0000313" key="3">
    <source>
        <dbReference type="EMBL" id="KAB1862671.1"/>
    </source>
</evidence>
<gene>
    <name evidence="3" type="ORF">F6A08_16860</name>
</gene>
<evidence type="ECO:0000256" key="1">
    <source>
        <dbReference type="ARBA" id="ARBA00023002"/>
    </source>
</evidence>
<dbReference type="PANTHER" id="PTHR43476:SF5">
    <property type="entry name" value="FAD-DEPENDENT MONOOXYGENASE"/>
    <property type="match status" value="1"/>
</dbReference>
<organism evidence="3 4">
    <name type="scientific">Microbacterium algeriense</name>
    <dbReference type="NCBI Taxonomy" id="2615184"/>
    <lineage>
        <taxon>Bacteria</taxon>
        <taxon>Bacillati</taxon>
        <taxon>Actinomycetota</taxon>
        <taxon>Actinomycetes</taxon>
        <taxon>Micrococcales</taxon>
        <taxon>Microbacteriaceae</taxon>
        <taxon>Microbacterium</taxon>
    </lineage>
</organism>
<evidence type="ECO:0000259" key="2">
    <source>
        <dbReference type="Pfam" id="PF01494"/>
    </source>
</evidence>
<dbReference type="InterPro" id="IPR050631">
    <property type="entry name" value="PheA/TfdB_FAD_monoxygenase"/>
</dbReference>
<proteinExistence type="predicted"/>
<comment type="caution">
    <text evidence="3">The sequence shown here is derived from an EMBL/GenBank/DDBJ whole genome shotgun (WGS) entry which is preliminary data.</text>
</comment>